<gene>
    <name evidence="6" type="ORF">RN605_09325</name>
    <name evidence="5" type="ORF">RN608_02155</name>
</gene>
<dbReference type="GO" id="GO:0003700">
    <property type="term" value="F:DNA-binding transcription factor activity"/>
    <property type="evidence" value="ECO:0007669"/>
    <property type="project" value="InterPro"/>
</dbReference>
<dbReference type="SUPFAM" id="SSF48452">
    <property type="entry name" value="TPR-like"/>
    <property type="match status" value="1"/>
</dbReference>
<keyword evidence="2" id="KW-0804">Transcription</keyword>
<organism evidence="6 7">
    <name type="scientific">Flavobacterium capsici</name>
    <dbReference type="NCBI Taxonomy" id="3075618"/>
    <lineage>
        <taxon>Bacteria</taxon>
        <taxon>Pseudomonadati</taxon>
        <taxon>Bacteroidota</taxon>
        <taxon>Flavobacteriia</taxon>
        <taxon>Flavobacteriales</taxon>
        <taxon>Flavobacteriaceae</taxon>
        <taxon>Flavobacterium</taxon>
    </lineage>
</organism>
<dbReference type="Pfam" id="PF13424">
    <property type="entry name" value="TPR_12"/>
    <property type="match status" value="1"/>
</dbReference>
<dbReference type="InterPro" id="IPR018060">
    <property type="entry name" value="HTH_AraC"/>
</dbReference>
<dbReference type="RefSeq" id="WP_313324387.1">
    <property type="nucleotide sequence ID" value="NZ_CP134878.1"/>
</dbReference>
<evidence type="ECO:0000313" key="7">
    <source>
        <dbReference type="Proteomes" id="UP001304515"/>
    </source>
</evidence>
<accession>A0AA96F182</accession>
<keyword evidence="7" id="KW-1185">Reference proteome</keyword>
<accession>A0AA96F3V2</accession>
<keyword evidence="1" id="KW-0805">Transcription regulation</keyword>
<dbReference type="Gene3D" id="1.25.40.10">
    <property type="entry name" value="Tetratricopeptide repeat domain"/>
    <property type="match status" value="2"/>
</dbReference>
<dbReference type="Gene3D" id="1.10.10.60">
    <property type="entry name" value="Homeodomain-like"/>
    <property type="match status" value="1"/>
</dbReference>
<reference evidence="6 7" key="1">
    <citation type="submission" date="2023-09" db="EMBL/GenBank/DDBJ databases">
        <title>Flavobacterium sp. a novel bacteria isolate from Pepper rhizosphere.</title>
        <authorList>
            <person name="Peng Y."/>
            <person name="Lee J."/>
        </authorList>
    </citation>
    <scope>NUCLEOTIDE SEQUENCE [LARGE SCALE GENOMIC DNA]</scope>
    <source>
        <strain evidence="5">PMR2A8</strain>
        <strain evidence="6 7">PMTSA4</strain>
    </source>
</reference>
<protein>
    <submittedName>
        <fullName evidence="6">Tetratricopeptide repeat protein</fullName>
    </submittedName>
</protein>
<sequence>MILIVGIMVLSFANTAAKTNPSKIDSTHQRIKAQLVLEKAKANKDWVGVSQAYRTIMFHSPKKEWLGYADSIIANALLTNNNKIIGEAYLTKGIIYFEQKEHNKALDNYIKADQYLCKTNEEYTIHKARYALAQTKYYLGFYDEAIALFRQSLPYFEEENDAATLNTYHALGLCYNKIKKFDLCSYFNKKGLKLAKESQNEDMIVYFKHSEAINQYSLKKYEQAVKELKKVIPMLKQKNDYANESVAYFYIGKSFWDLNQKDSAISYFKKVDVIFTNHHYIRPDLRETYQYLLNNAKTANNSNLRLYYINRLFKIDSILNTNYKYLSKKIHKEYDTQKLLQEKEALEENLRNNSVKNNYLIMGLLITMTTLCIFHFRTKKRIKKKFEEALNKSNENKKVKTISKIEEGELDINQDIVSGILKNLEKFEANKKYLEKELTLHKVSGYLKTNSKYASKVILKYRDKKSNEYISDLKIDYIVELLKSENKFRNYTNKALAEEAGFNSTQNFTNMFKKRLGISPTNFIEELKKQYPL</sequence>
<dbReference type="InterPro" id="IPR011990">
    <property type="entry name" value="TPR-like_helical_dom_sf"/>
</dbReference>
<dbReference type="KEGG" id="fcj:RN605_09325"/>
<dbReference type="SMART" id="SM00342">
    <property type="entry name" value="HTH_ARAC"/>
    <property type="match status" value="1"/>
</dbReference>
<keyword evidence="3" id="KW-0812">Transmembrane</keyword>
<dbReference type="EMBL" id="CP134890">
    <property type="protein sequence ID" value="WNM20885.1"/>
    <property type="molecule type" value="Genomic_DNA"/>
</dbReference>
<dbReference type="InterPro" id="IPR019734">
    <property type="entry name" value="TPR_rpt"/>
</dbReference>
<evidence type="ECO:0000259" key="4">
    <source>
        <dbReference type="PROSITE" id="PS01124"/>
    </source>
</evidence>
<dbReference type="EMBL" id="CP134878">
    <property type="protein sequence ID" value="WNM19496.1"/>
    <property type="molecule type" value="Genomic_DNA"/>
</dbReference>
<dbReference type="Proteomes" id="UP001304515">
    <property type="component" value="Chromosome"/>
</dbReference>
<keyword evidence="3" id="KW-0472">Membrane</keyword>
<dbReference type="SMART" id="SM00028">
    <property type="entry name" value="TPR"/>
    <property type="match status" value="4"/>
</dbReference>
<evidence type="ECO:0000256" key="3">
    <source>
        <dbReference type="SAM" id="Phobius"/>
    </source>
</evidence>
<dbReference type="AlphaFoldDB" id="A0AA96F3V2"/>
<evidence type="ECO:0000256" key="1">
    <source>
        <dbReference type="ARBA" id="ARBA00023015"/>
    </source>
</evidence>
<dbReference type="GO" id="GO:0043565">
    <property type="term" value="F:sequence-specific DNA binding"/>
    <property type="evidence" value="ECO:0007669"/>
    <property type="project" value="InterPro"/>
</dbReference>
<keyword evidence="3" id="KW-1133">Transmembrane helix</keyword>
<dbReference type="Pfam" id="PF13181">
    <property type="entry name" value="TPR_8"/>
    <property type="match status" value="1"/>
</dbReference>
<dbReference type="InterPro" id="IPR009057">
    <property type="entry name" value="Homeodomain-like_sf"/>
</dbReference>
<name>A0AA96F3V2_9FLAO</name>
<proteinExistence type="predicted"/>
<feature type="transmembrane region" description="Helical" evidence="3">
    <location>
        <begin position="359"/>
        <end position="376"/>
    </location>
</feature>
<evidence type="ECO:0000313" key="5">
    <source>
        <dbReference type="EMBL" id="WNM19496.1"/>
    </source>
</evidence>
<dbReference type="SUPFAM" id="SSF46689">
    <property type="entry name" value="Homeodomain-like"/>
    <property type="match status" value="1"/>
</dbReference>
<dbReference type="PROSITE" id="PS01124">
    <property type="entry name" value="HTH_ARAC_FAMILY_2"/>
    <property type="match status" value="1"/>
</dbReference>
<evidence type="ECO:0000256" key="2">
    <source>
        <dbReference type="ARBA" id="ARBA00023163"/>
    </source>
</evidence>
<feature type="domain" description="HTH araC/xylS-type" evidence="4">
    <location>
        <begin position="414"/>
        <end position="526"/>
    </location>
</feature>
<evidence type="ECO:0000313" key="6">
    <source>
        <dbReference type="EMBL" id="WNM20885.1"/>
    </source>
</evidence>